<evidence type="ECO:0000313" key="3">
    <source>
        <dbReference type="EMBL" id="SFV38308.1"/>
    </source>
</evidence>
<organism evidence="3 4">
    <name type="scientific">Devosia crocina</name>
    <dbReference type="NCBI Taxonomy" id="429728"/>
    <lineage>
        <taxon>Bacteria</taxon>
        <taxon>Pseudomonadati</taxon>
        <taxon>Pseudomonadota</taxon>
        <taxon>Alphaproteobacteria</taxon>
        <taxon>Hyphomicrobiales</taxon>
        <taxon>Devosiaceae</taxon>
        <taxon>Devosia</taxon>
    </lineage>
</organism>
<dbReference type="Pfam" id="PF07486">
    <property type="entry name" value="Hydrolase_2"/>
    <property type="match status" value="1"/>
</dbReference>
<dbReference type="AlphaFoldDB" id="A0A1I7NUP5"/>
<dbReference type="EMBL" id="FPCK01000004">
    <property type="protein sequence ID" value="SFV38308.1"/>
    <property type="molecule type" value="Genomic_DNA"/>
</dbReference>
<dbReference type="STRING" id="429728.SAMN05216456_3315"/>
<dbReference type="InterPro" id="IPR011105">
    <property type="entry name" value="Cell_wall_hydrolase_SleB"/>
</dbReference>
<feature type="signal peptide" evidence="1">
    <location>
        <begin position="1"/>
        <end position="37"/>
    </location>
</feature>
<protein>
    <submittedName>
        <fullName evidence="3">Cell Wall Hydrolase</fullName>
    </submittedName>
</protein>
<dbReference type="OrthoDB" id="9785345at2"/>
<accession>A0A1I7NUP5</accession>
<keyword evidence="4" id="KW-1185">Reference proteome</keyword>
<sequence length="301" mass="32166">MTARWGHRIARAASKVTLLATAACLAALIAAPIASQANDADIVLPLEIPADIAETRTQPALGASFVPVKAGQQALTDALLANYVARQQKLRSVDVTLAGPQAPLSEEVLMGYIARGSLGGSNNTALSAIDSFMQPISAAKPTVTPDLLEAYVADGYRPTAKRLEVANKERECLAMAIYHEARGESADGQLAVANVIVNRARSSKYPGSLCGVIYQGADKGRYRCQFTFACDGRDERPGERQAWARSVALAKDVYADYATGADIGALPKSVLFYHTTAVRPSWSYTFDRVAEVGSHIFYSPN</sequence>
<dbReference type="InterPro" id="IPR042047">
    <property type="entry name" value="SleB_dom1"/>
</dbReference>
<keyword evidence="3" id="KW-0378">Hydrolase</keyword>
<dbReference type="Proteomes" id="UP000199074">
    <property type="component" value="Unassembled WGS sequence"/>
</dbReference>
<dbReference type="Gene3D" id="1.10.10.2520">
    <property type="entry name" value="Cell wall hydrolase SleB, domain 1"/>
    <property type="match status" value="1"/>
</dbReference>
<feature type="chain" id="PRO_5011694336" evidence="1">
    <location>
        <begin position="38"/>
        <end position="301"/>
    </location>
</feature>
<gene>
    <name evidence="3" type="ORF">SAMN05216456_3315</name>
</gene>
<evidence type="ECO:0000256" key="1">
    <source>
        <dbReference type="SAM" id="SignalP"/>
    </source>
</evidence>
<feature type="domain" description="Cell wall hydrolase SleB" evidence="2">
    <location>
        <begin position="183"/>
        <end position="298"/>
    </location>
</feature>
<name>A0A1I7NUP5_9HYPH</name>
<evidence type="ECO:0000259" key="2">
    <source>
        <dbReference type="Pfam" id="PF07486"/>
    </source>
</evidence>
<reference evidence="3 4" key="1">
    <citation type="submission" date="2016-10" db="EMBL/GenBank/DDBJ databases">
        <authorList>
            <person name="de Groot N.N."/>
        </authorList>
    </citation>
    <scope>NUCLEOTIDE SEQUENCE [LARGE SCALE GENOMIC DNA]</scope>
    <source>
        <strain evidence="3 4">IPL20</strain>
    </source>
</reference>
<proteinExistence type="predicted"/>
<dbReference type="GO" id="GO:0016787">
    <property type="term" value="F:hydrolase activity"/>
    <property type="evidence" value="ECO:0007669"/>
    <property type="project" value="UniProtKB-KW"/>
</dbReference>
<dbReference type="RefSeq" id="WP_139232615.1">
    <property type="nucleotide sequence ID" value="NZ_FPCK01000004.1"/>
</dbReference>
<evidence type="ECO:0000313" key="4">
    <source>
        <dbReference type="Proteomes" id="UP000199074"/>
    </source>
</evidence>
<keyword evidence="1" id="KW-0732">Signal</keyword>